<gene>
    <name evidence="2" type="ORF">MMAN_13800</name>
</gene>
<dbReference type="EMBL" id="AP022590">
    <property type="protein sequence ID" value="BBY37246.1"/>
    <property type="molecule type" value="Genomic_DNA"/>
</dbReference>
<organism evidence="2 3">
    <name type="scientific">Mycobacterium mantenii</name>
    <dbReference type="NCBI Taxonomy" id="560555"/>
    <lineage>
        <taxon>Bacteria</taxon>
        <taxon>Bacillati</taxon>
        <taxon>Actinomycetota</taxon>
        <taxon>Actinomycetes</taxon>
        <taxon>Mycobacteriales</taxon>
        <taxon>Mycobacteriaceae</taxon>
        <taxon>Mycobacterium</taxon>
        <taxon>Mycobacterium avium complex (MAC)</taxon>
    </lineage>
</organism>
<proteinExistence type="predicted"/>
<sequence length="69" mass="7737">MSPERGRGKWPPAARVTGPFGWHPELTALVWRRPRRPRRLGYPAGGKQRRRMAARANGGVNQQFTAGMA</sequence>
<evidence type="ECO:0000256" key="1">
    <source>
        <dbReference type="SAM" id="MobiDB-lite"/>
    </source>
</evidence>
<evidence type="ECO:0000313" key="3">
    <source>
        <dbReference type="Proteomes" id="UP000465812"/>
    </source>
</evidence>
<feature type="region of interest" description="Disordered" evidence="1">
    <location>
        <begin position="39"/>
        <end position="69"/>
    </location>
</feature>
<name>A0ABM7JNW6_MYCNT</name>
<reference evidence="2 3" key="1">
    <citation type="journal article" date="2019" name="Emerg. Microbes Infect.">
        <title>Comprehensive subspecies identification of 175 nontuberculous mycobacteria species based on 7547 genomic profiles.</title>
        <authorList>
            <person name="Matsumoto Y."/>
            <person name="Kinjo T."/>
            <person name="Motooka D."/>
            <person name="Nabeya D."/>
            <person name="Jung N."/>
            <person name="Uechi K."/>
            <person name="Horii T."/>
            <person name="Iida T."/>
            <person name="Fujita J."/>
            <person name="Nakamura S."/>
        </authorList>
    </citation>
    <scope>NUCLEOTIDE SEQUENCE [LARGE SCALE GENOMIC DNA]</scope>
    <source>
        <strain evidence="2 3">JCM 18113</strain>
    </source>
</reference>
<feature type="compositionally biased region" description="Polar residues" evidence="1">
    <location>
        <begin position="59"/>
        <end position="69"/>
    </location>
</feature>
<protein>
    <submittedName>
        <fullName evidence="2">Uncharacterized protein</fullName>
    </submittedName>
</protein>
<accession>A0ABM7JNW6</accession>
<keyword evidence="3" id="KW-1185">Reference proteome</keyword>
<evidence type="ECO:0000313" key="2">
    <source>
        <dbReference type="EMBL" id="BBY37246.1"/>
    </source>
</evidence>
<dbReference type="Proteomes" id="UP000465812">
    <property type="component" value="Chromosome"/>
</dbReference>